<evidence type="ECO:0000256" key="4">
    <source>
        <dbReference type="ARBA" id="ARBA00022989"/>
    </source>
</evidence>
<dbReference type="GO" id="GO:0005886">
    <property type="term" value="C:plasma membrane"/>
    <property type="evidence" value="ECO:0007669"/>
    <property type="project" value="UniProtKB-SubCell"/>
</dbReference>
<comment type="subcellular location">
    <subcellularLocation>
        <location evidence="1">Cell membrane</location>
        <topology evidence="1">Multi-pass membrane protein</topology>
    </subcellularLocation>
</comment>
<dbReference type="PIRSF" id="PIRSF005091">
    <property type="entry name" value="Mmb_sulf_HI1246"/>
    <property type="match status" value="1"/>
</dbReference>
<feature type="binding site" evidence="8">
    <location>
        <position position="516"/>
    </location>
    <ligand>
        <name>Mn(2+)</name>
        <dbReference type="ChEBI" id="CHEBI:29035"/>
    </ligand>
</feature>
<evidence type="ECO:0000313" key="12">
    <source>
        <dbReference type="Proteomes" id="UP000077552"/>
    </source>
</evidence>
<dbReference type="Proteomes" id="UP000077552">
    <property type="component" value="Unassembled WGS sequence"/>
</dbReference>
<dbReference type="CDD" id="cd16015">
    <property type="entry name" value="LTA_synthase"/>
    <property type="match status" value="1"/>
</dbReference>
<dbReference type="InterPro" id="IPR017850">
    <property type="entry name" value="Alkaline_phosphatase_core_sf"/>
</dbReference>
<evidence type="ECO:0000256" key="8">
    <source>
        <dbReference type="PIRSR" id="PIRSR005091-3"/>
    </source>
</evidence>
<feature type="domain" description="Sulfatase N-terminal" evidence="10">
    <location>
        <begin position="284"/>
        <end position="567"/>
    </location>
</feature>
<evidence type="ECO:0000313" key="11">
    <source>
        <dbReference type="EMBL" id="OAD92101.1"/>
    </source>
</evidence>
<name>A0A1A9LH70_9FLAO</name>
<feature type="transmembrane region" description="Helical" evidence="9">
    <location>
        <begin position="12"/>
        <end position="33"/>
    </location>
</feature>
<evidence type="ECO:0000256" key="5">
    <source>
        <dbReference type="ARBA" id="ARBA00023136"/>
    </source>
</evidence>
<keyword evidence="5 9" id="KW-0472">Membrane</keyword>
<evidence type="ECO:0000256" key="9">
    <source>
        <dbReference type="SAM" id="Phobius"/>
    </source>
</evidence>
<feature type="active site" evidence="6">
    <location>
        <position position="332"/>
    </location>
</feature>
<evidence type="ECO:0000256" key="3">
    <source>
        <dbReference type="ARBA" id="ARBA00022692"/>
    </source>
</evidence>
<dbReference type="InterPro" id="IPR012160">
    <property type="entry name" value="LtaS-like"/>
</dbReference>
<keyword evidence="12" id="KW-1185">Reference proteome</keyword>
<protein>
    <submittedName>
        <fullName evidence="11">Sulfatase</fullName>
    </submittedName>
</protein>
<feature type="binding site" evidence="7">
    <location>
        <position position="464"/>
    </location>
    <ligand>
        <name>substrate</name>
    </ligand>
</feature>
<dbReference type="Gene3D" id="3.30.1120.80">
    <property type="match status" value="1"/>
</dbReference>
<dbReference type="OrthoDB" id="9777768at2"/>
<evidence type="ECO:0000256" key="6">
    <source>
        <dbReference type="PIRSR" id="PIRSR005091-1"/>
    </source>
</evidence>
<gene>
    <name evidence="11" type="ORF">A7A78_09240</name>
</gene>
<keyword evidence="3 9" id="KW-0812">Transmembrane</keyword>
<dbReference type="RefSeq" id="WP_068761069.1">
    <property type="nucleotide sequence ID" value="NZ_LXIE01000004.1"/>
</dbReference>
<organism evidence="11 12">
    <name type="scientific">Aequorivita soesokkakensis</name>
    <dbReference type="NCBI Taxonomy" id="1385699"/>
    <lineage>
        <taxon>Bacteria</taxon>
        <taxon>Pseudomonadati</taxon>
        <taxon>Bacteroidota</taxon>
        <taxon>Flavobacteriia</taxon>
        <taxon>Flavobacteriales</taxon>
        <taxon>Flavobacteriaceae</taxon>
        <taxon>Aequorivita</taxon>
    </lineage>
</organism>
<reference evidence="11 12" key="1">
    <citation type="submission" date="2016-05" db="EMBL/GenBank/DDBJ databases">
        <title>Genome sequencing of Vitellibacter soesokkakensis RSSK-12.</title>
        <authorList>
            <person name="Thevarajoo S."/>
            <person name="Selvaratnam C."/>
            <person name="Goh K.M."/>
            <person name="Chan K.-G."/>
            <person name="Chong C.S."/>
        </authorList>
    </citation>
    <scope>NUCLEOTIDE SEQUENCE [LARGE SCALE GENOMIC DNA]</scope>
    <source>
        <strain evidence="11 12">RSSK-12</strain>
    </source>
</reference>
<accession>A0A1A9LH70</accession>
<dbReference type="AlphaFoldDB" id="A0A1A9LH70"/>
<dbReference type="PANTHER" id="PTHR47371:SF3">
    <property type="entry name" value="PHOSPHOGLYCEROL TRANSFERASE I"/>
    <property type="match status" value="1"/>
</dbReference>
<dbReference type="GO" id="GO:0046872">
    <property type="term" value="F:metal ion binding"/>
    <property type="evidence" value="ECO:0007669"/>
    <property type="project" value="UniProtKB-KW"/>
</dbReference>
<feature type="binding site" evidence="8">
    <location>
        <position position="292"/>
    </location>
    <ligand>
        <name>Mn(2+)</name>
        <dbReference type="ChEBI" id="CHEBI:29035"/>
    </ligand>
</feature>
<evidence type="ECO:0000256" key="1">
    <source>
        <dbReference type="ARBA" id="ARBA00004651"/>
    </source>
</evidence>
<dbReference type="SUPFAM" id="SSF53649">
    <property type="entry name" value="Alkaline phosphatase-like"/>
    <property type="match status" value="1"/>
</dbReference>
<dbReference type="Gene3D" id="3.40.720.10">
    <property type="entry name" value="Alkaline Phosphatase, subunit A"/>
    <property type="match status" value="1"/>
</dbReference>
<keyword evidence="7" id="KW-0479">Metal-binding</keyword>
<keyword evidence="7" id="KW-0464">Manganese</keyword>
<feature type="binding site" evidence="8">
    <location>
        <position position="517"/>
    </location>
    <ligand>
        <name>Mn(2+)</name>
        <dbReference type="ChEBI" id="CHEBI:29035"/>
    </ligand>
</feature>
<dbReference type="STRING" id="1385699.A7A78_09240"/>
<keyword evidence="2" id="KW-1003">Cell membrane</keyword>
<feature type="transmembrane region" description="Helical" evidence="9">
    <location>
        <begin position="89"/>
        <end position="108"/>
    </location>
</feature>
<dbReference type="Pfam" id="PF00884">
    <property type="entry name" value="Sulfatase"/>
    <property type="match status" value="1"/>
</dbReference>
<feature type="transmembrane region" description="Helical" evidence="9">
    <location>
        <begin position="53"/>
        <end position="77"/>
    </location>
</feature>
<dbReference type="PANTHER" id="PTHR47371">
    <property type="entry name" value="LIPOTEICHOIC ACID SYNTHASE"/>
    <property type="match status" value="1"/>
</dbReference>
<sequence>MTLFSKFSPKRFRLLWYFVGTFIVLSTIIRLVFTFWMLPEVDTSFFKIGNTLLIGFLFDIGTVSFFAIPYALYLLVFPKKWYGSLFDRIITWFAYTLGLVIFLFSFFAEITFWEEFKNRFNFIAVDYLIYTYEVVKNINESYPIPLLVGGILLLTAFLLFMTKRKGIFQKTFHNETTFRQKLLPTAFFIAIAAIFALFVKNKDAEQFENRYNNEIAKTGIYSFFAAFQNNELSFTDFYKTIPVKDAFAEVNSEFRKRGDSLLFPEKELIYRNISNIDSLPEQKPNVIFICVESLSAKFLGSFGNTENITPTLDSLANHSLFFNNLFANGTRTVRGMEAITLSIPPTPGRSIVKRENNQHLFTIGEVFKQKGYTRNFFYGGDGYFDNMNSFFGGNGFNIVDRGRGFLMDASITTTRTNIEDEEVTFENAWGIADEDIYNKVIKVADEAHNAGKPFFDFVMTTSNHRPYTYPEGKIDISSGSGRSGAVKYTDYAIGEFLRKVKQKEWYKNTVIIIMADHCASSAGRQELDVKNYHIPGLMLNLPNILPEKVDKMASQIDIFPTLFSLLNWNYNTNLYGTDVLKMKPEEERAFVGTYRKLGLLKGDDKVMVLGDQKISNYYQWNRESNELIPLKENEAFLKEIISNYQTADYLFSNGGLKLKSLGLED</sequence>
<evidence type="ECO:0000256" key="2">
    <source>
        <dbReference type="ARBA" id="ARBA00022475"/>
    </source>
</evidence>
<feature type="binding site" evidence="8">
    <location>
        <position position="332"/>
    </location>
    <ligand>
        <name>Mn(2+)</name>
        <dbReference type="ChEBI" id="CHEBI:29035"/>
    </ligand>
</feature>
<dbReference type="EMBL" id="LXIE01000004">
    <property type="protein sequence ID" value="OAD92101.1"/>
    <property type="molecule type" value="Genomic_DNA"/>
</dbReference>
<dbReference type="InterPro" id="IPR000917">
    <property type="entry name" value="Sulfatase_N"/>
</dbReference>
<evidence type="ECO:0000259" key="10">
    <source>
        <dbReference type="Pfam" id="PF00884"/>
    </source>
</evidence>
<evidence type="ECO:0000256" key="7">
    <source>
        <dbReference type="PIRSR" id="PIRSR005091-2"/>
    </source>
</evidence>
<comment type="caution">
    <text evidence="11">The sequence shown here is derived from an EMBL/GenBank/DDBJ whole genome shotgun (WGS) entry which is preliminary data.</text>
</comment>
<feature type="transmembrane region" description="Helical" evidence="9">
    <location>
        <begin position="182"/>
        <end position="199"/>
    </location>
</feature>
<keyword evidence="4 9" id="KW-1133">Transmembrane helix</keyword>
<dbReference type="InterPro" id="IPR050448">
    <property type="entry name" value="OpgB/LTA_synthase_biosynth"/>
</dbReference>
<proteinExistence type="predicted"/>
<feature type="transmembrane region" description="Helical" evidence="9">
    <location>
        <begin position="142"/>
        <end position="161"/>
    </location>
</feature>